<evidence type="ECO:0000256" key="1">
    <source>
        <dbReference type="SAM" id="Phobius"/>
    </source>
</evidence>
<comment type="caution">
    <text evidence="2">The sequence shown here is derived from an EMBL/GenBank/DDBJ whole genome shotgun (WGS) entry which is preliminary data.</text>
</comment>
<evidence type="ECO:0000313" key="2">
    <source>
        <dbReference type="EMBL" id="PWY85189.1"/>
    </source>
</evidence>
<sequence>MIFAYWYITTFGTCMIIVYIFSIYPDLVTNYHDILFFFFFQHQGHPYIHTTWLHYTGAASILPSLYESTSKNERKHRTKVALKHTVISIAPRPRQRKQ</sequence>
<accession>A0A317WFW9</accession>
<keyword evidence="1" id="KW-1133">Transmembrane helix</keyword>
<evidence type="ECO:0000313" key="3">
    <source>
        <dbReference type="Proteomes" id="UP000246171"/>
    </source>
</evidence>
<dbReference type="AlphaFoldDB" id="A0A317WFW9"/>
<gene>
    <name evidence="2" type="ORF">BO83DRAFT_1843</name>
</gene>
<name>A0A317WFW9_ASPEC</name>
<dbReference type="EMBL" id="MSFU01000001">
    <property type="protein sequence ID" value="PWY85189.1"/>
    <property type="molecule type" value="Genomic_DNA"/>
</dbReference>
<reference evidence="2" key="1">
    <citation type="submission" date="2016-12" db="EMBL/GenBank/DDBJ databases">
        <title>The genomes of Aspergillus section Nigri reveals drivers in fungal speciation.</title>
        <authorList>
            <consortium name="DOE Joint Genome Institute"/>
            <person name="Vesth T.C."/>
            <person name="Nybo J."/>
            <person name="Theobald S."/>
            <person name="Brandl J."/>
            <person name="Frisvad J.C."/>
            <person name="Nielsen K.F."/>
            <person name="Lyhne E.K."/>
            <person name="Kogle M.E."/>
            <person name="Kuo A."/>
            <person name="Riley R."/>
            <person name="Clum A."/>
            <person name="Nolan M."/>
            <person name="Lipzen A."/>
            <person name="Salamov A."/>
            <person name="Henrissat B."/>
            <person name="Wiebenga A."/>
            <person name="De vries R.P."/>
            <person name="Grigoriev I.V."/>
            <person name="Mortensen U.H."/>
            <person name="Andersen M.R."/>
            <person name="Baker S.E."/>
        </authorList>
    </citation>
    <scope>NUCLEOTIDE SEQUENCE</scope>
    <source>
        <strain evidence="2">CBS 122712</strain>
    </source>
</reference>
<keyword evidence="1" id="KW-0812">Transmembrane</keyword>
<keyword evidence="3" id="KW-1185">Reference proteome</keyword>
<keyword evidence="1" id="KW-0472">Membrane</keyword>
<proteinExistence type="predicted"/>
<feature type="transmembrane region" description="Helical" evidence="1">
    <location>
        <begin position="6"/>
        <end position="24"/>
    </location>
</feature>
<organism evidence="2 3">
    <name type="scientific">Aspergillus eucalypticola (strain CBS 122712 / IBT 29274)</name>
    <dbReference type="NCBI Taxonomy" id="1448314"/>
    <lineage>
        <taxon>Eukaryota</taxon>
        <taxon>Fungi</taxon>
        <taxon>Dikarya</taxon>
        <taxon>Ascomycota</taxon>
        <taxon>Pezizomycotina</taxon>
        <taxon>Eurotiomycetes</taxon>
        <taxon>Eurotiomycetidae</taxon>
        <taxon>Eurotiales</taxon>
        <taxon>Aspergillaceae</taxon>
        <taxon>Aspergillus</taxon>
        <taxon>Aspergillus subgen. Circumdati</taxon>
    </lineage>
</organism>
<dbReference type="GeneID" id="37048459"/>
<dbReference type="RefSeq" id="XP_025393109.1">
    <property type="nucleotide sequence ID" value="XM_025526497.1"/>
</dbReference>
<dbReference type="VEuPathDB" id="FungiDB:BO83DRAFT_1843"/>
<dbReference type="Proteomes" id="UP000246171">
    <property type="component" value="Unassembled WGS sequence"/>
</dbReference>
<protein>
    <submittedName>
        <fullName evidence="2">Uncharacterized protein</fullName>
    </submittedName>
</protein>